<evidence type="ECO:0000256" key="5">
    <source>
        <dbReference type="ARBA" id="ARBA00022475"/>
    </source>
</evidence>
<evidence type="ECO:0000256" key="9">
    <source>
        <dbReference type="ARBA" id="ARBA00022984"/>
    </source>
</evidence>
<feature type="transmembrane region" description="Helical" evidence="17">
    <location>
        <begin position="93"/>
        <end position="111"/>
    </location>
</feature>
<evidence type="ECO:0000256" key="15">
    <source>
        <dbReference type="ARBA" id="ARBA00032932"/>
    </source>
</evidence>
<protein>
    <recommendedName>
        <fullName evidence="4 17">Undecaprenyl-diphosphatase</fullName>
        <ecNumber evidence="3 17">3.6.1.27</ecNumber>
    </recommendedName>
    <alternativeName>
        <fullName evidence="15 17">Bacitracin resistance protein</fullName>
    </alternativeName>
    <alternativeName>
        <fullName evidence="14 17">Undecaprenyl pyrophosphate phosphatase</fullName>
    </alternativeName>
</protein>
<evidence type="ECO:0000256" key="7">
    <source>
        <dbReference type="ARBA" id="ARBA00022801"/>
    </source>
</evidence>
<evidence type="ECO:0000256" key="17">
    <source>
        <dbReference type="HAMAP-Rule" id="MF_01006"/>
    </source>
</evidence>
<feature type="transmembrane region" description="Helical" evidence="17">
    <location>
        <begin position="251"/>
        <end position="279"/>
    </location>
</feature>
<comment type="catalytic activity">
    <reaction evidence="16 17">
        <text>di-trans,octa-cis-undecaprenyl diphosphate + H2O = di-trans,octa-cis-undecaprenyl phosphate + phosphate + H(+)</text>
        <dbReference type="Rhea" id="RHEA:28094"/>
        <dbReference type="ChEBI" id="CHEBI:15377"/>
        <dbReference type="ChEBI" id="CHEBI:15378"/>
        <dbReference type="ChEBI" id="CHEBI:43474"/>
        <dbReference type="ChEBI" id="CHEBI:58405"/>
        <dbReference type="ChEBI" id="CHEBI:60392"/>
        <dbReference type="EC" id="3.6.1.27"/>
    </reaction>
</comment>
<comment type="caution">
    <text evidence="18">The sequence shown here is derived from an EMBL/GenBank/DDBJ whole genome shotgun (WGS) entry which is preliminary data.</text>
</comment>
<dbReference type="EMBL" id="JACOPS010000002">
    <property type="protein sequence ID" value="MBC5727947.1"/>
    <property type="molecule type" value="Genomic_DNA"/>
</dbReference>
<evidence type="ECO:0000313" key="18">
    <source>
        <dbReference type="EMBL" id="MBC5727947.1"/>
    </source>
</evidence>
<sequence>MSIIDAIIQGIVQGLTEFLPVSSSGHLSITQHILGATENNLFFNVMLHVGTLVAVVAFYHKLIWSLIKEFFSLVKDVFTGKFKWKEMNYERNLIMMLIIGLLPLFLLFLPIPGTDMKIKDLADVLTGERYLIVVSISLMITSILLTVGIICNKRTIGSNAGFKHLKNAKHSENSAGKESFNVLDAVCVGLMQFVAAIFPGISRSGSTLAVGEMRGINKQKALDYTFVLGVPSILAAALLEGVDAIKSPEGISIDPVVIIVGMVVSAIVGYFAILIFKWFLKTDKMIIFVVYTALVGIVFLVISCIEMNTGANVFTGAMIQ</sequence>
<keyword evidence="13 17" id="KW-0961">Cell wall biogenesis/degradation</keyword>
<reference evidence="18 19" key="1">
    <citation type="submission" date="2020-08" db="EMBL/GenBank/DDBJ databases">
        <title>Genome public.</title>
        <authorList>
            <person name="Liu C."/>
            <person name="Sun Q."/>
        </authorList>
    </citation>
    <scope>NUCLEOTIDE SEQUENCE [LARGE SCALE GENOMIC DNA]</scope>
    <source>
        <strain evidence="18 19">NSJ-71</strain>
    </source>
</reference>
<keyword evidence="8 17" id="KW-0133">Cell shape</keyword>
<dbReference type="HAMAP" id="MF_01006">
    <property type="entry name" value="Undec_diphosphatase"/>
    <property type="match status" value="1"/>
</dbReference>
<evidence type="ECO:0000256" key="1">
    <source>
        <dbReference type="ARBA" id="ARBA00004651"/>
    </source>
</evidence>
<keyword evidence="19" id="KW-1185">Reference proteome</keyword>
<keyword evidence="6 17" id="KW-0812">Transmembrane</keyword>
<dbReference type="Proteomes" id="UP000636755">
    <property type="component" value="Unassembled WGS sequence"/>
</dbReference>
<feature type="transmembrane region" description="Helical" evidence="17">
    <location>
        <begin position="41"/>
        <end position="59"/>
    </location>
</feature>
<feature type="transmembrane region" description="Helical" evidence="17">
    <location>
        <begin position="131"/>
        <end position="151"/>
    </location>
</feature>
<evidence type="ECO:0000256" key="10">
    <source>
        <dbReference type="ARBA" id="ARBA00022989"/>
    </source>
</evidence>
<evidence type="ECO:0000256" key="16">
    <source>
        <dbReference type="ARBA" id="ARBA00047594"/>
    </source>
</evidence>
<keyword evidence="12 17" id="KW-0046">Antibiotic resistance</keyword>
<comment type="subcellular location">
    <subcellularLocation>
        <location evidence="1 17">Cell membrane</location>
        <topology evidence="1 17">Multi-pass membrane protein</topology>
    </subcellularLocation>
</comment>
<keyword evidence="9 17" id="KW-0573">Peptidoglycan synthesis</keyword>
<keyword evidence="5 17" id="KW-1003">Cell membrane</keyword>
<evidence type="ECO:0000256" key="8">
    <source>
        <dbReference type="ARBA" id="ARBA00022960"/>
    </source>
</evidence>
<dbReference type="Pfam" id="PF02673">
    <property type="entry name" value="BacA"/>
    <property type="match status" value="1"/>
</dbReference>
<evidence type="ECO:0000256" key="2">
    <source>
        <dbReference type="ARBA" id="ARBA00010621"/>
    </source>
</evidence>
<evidence type="ECO:0000313" key="19">
    <source>
        <dbReference type="Proteomes" id="UP000636755"/>
    </source>
</evidence>
<name>A0ABR7HKD3_9FIRM</name>
<evidence type="ECO:0000256" key="13">
    <source>
        <dbReference type="ARBA" id="ARBA00023316"/>
    </source>
</evidence>
<evidence type="ECO:0000256" key="4">
    <source>
        <dbReference type="ARBA" id="ARBA00021581"/>
    </source>
</evidence>
<feature type="transmembrane region" description="Helical" evidence="17">
    <location>
        <begin position="285"/>
        <end position="305"/>
    </location>
</feature>
<gene>
    <name evidence="17" type="primary">uppP</name>
    <name evidence="18" type="ORF">H8R91_05320</name>
</gene>
<dbReference type="InterPro" id="IPR003824">
    <property type="entry name" value="UppP"/>
</dbReference>
<feature type="transmembrane region" description="Helical" evidence="17">
    <location>
        <begin position="221"/>
        <end position="239"/>
    </location>
</feature>
<keyword evidence="10 17" id="KW-1133">Transmembrane helix</keyword>
<keyword evidence="7 17" id="KW-0378">Hydrolase</keyword>
<keyword evidence="11 17" id="KW-0472">Membrane</keyword>
<comment type="function">
    <text evidence="17">Catalyzes the dephosphorylation of undecaprenyl diphosphate (UPP). Confers resistance to bacitracin.</text>
</comment>
<evidence type="ECO:0000256" key="11">
    <source>
        <dbReference type="ARBA" id="ARBA00023136"/>
    </source>
</evidence>
<dbReference type="EC" id="3.6.1.27" evidence="3 17"/>
<evidence type="ECO:0000256" key="12">
    <source>
        <dbReference type="ARBA" id="ARBA00023251"/>
    </source>
</evidence>
<evidence type="ECO:0000256" key="6">
    <source>
        <dbReference type="ARBA" id="ARBA00022692"/>
    </source>
</evidence>
<dbReference type="PANTHER" id="PTHR30622:SF2">
    <property type="entry name" value="UNDECAPRENYL-DIPHOSPHATASE"/>
    <property type="match status" value="1"/>
</dbReference>
<accession>A0ABR7HKD3</accession>
<comment type="miscellaneous">
    <text evidence="17">Bacitracin is thought to be involved in the inhibition of peptidoglycan synthesis by sequestering undecaprenyl diphosphate, thereby reducing the pool of lipid carrier available.</text>
</comment>
<proteinExistence type="inferred from homology"/>
<dbReference type="RefSeq" id="WP_186935177.1">
    <property type="nucleotide sequence ID" value="NZ_JACOPS010000002.1"/>
</dbReference>
<comment type="similarity">
    <text evidence="2 17">Belongs to the UppP family.</text>
</comment>
<organism evidence="18 19">
    <name type="scientific">Ruminococcus intestinalis</name>
    <dbReference type="NCBI Taxonomy" id="2763066"/>
    <lineage>
        <taxon>Bacteria</taxon>
        <taxon>Bacillati</taxon>
        <taxon>Bacillota</taxon>
        <taxon>Clostridia</taxon>
        <taxon>Eubacteriales</taxon>
        <taxon>Oscillospiraceae</taxon>
        <taxon>Ruminococcus</taxon>
    </lineage>
</organism>
<evidence type="ECO:0000256" key="14">
    <source>
        <dbReference type="ARBA" id="ARBA00032707"/>
    </source>
</evidence>
<evidence type="ECO:0000256" key="3">
    <source>
        <dbReference type="ARBA" id="ARBA00012374"/>
    </source>
</evidence>
<dbReference type="PANTHER" id="PTHR30622">
    <property type="entry name" value="UNDECAPRENYL-DIPHOSPHATASE"/>
    <property type="match status" value="1"/>
</dbReference>